<keyword evidence="1" id="KW-0472">Membrane</keyword>
<evidence type="ECO:0000313" key="3">
    <source>
        <dbReference type="Proteomes" id="UP000244893"/>
    </source>
</evidence>
<sequence length="163" mass="15997">MLTVPTLAALGLSGIAVALAIPSRLGLLSALALLTAAIGFLMCLPTPMGDAGMAAVASVLAATAGASVAGAVFAGARRRSRRVVAGYLFVTLDLVLMGAMMLTAGHTRGAHHGAGVAAAVTAIAALAIAARVVDARQRGARSVREPACSACMFTGMGLAGVLS</sequence>
<dbReference type="Proteomes" id="UP000244893">
    <property type="component" value="Unassembled WGS sequence"/>
</dbReference>
<evidence type="ECO:0000256" key="1">
    <source>
        <dbReference type="SAM" id="Phobius"/>
    </source>
</evidence>
<dbReference type="EMBL" id="QEOP01000001">
    <property type="protein sequence ID" value="PVZ95134.1"/>
    <property type="molecule type" value="Genomic_DNA"/>
</dbReference>
<keyword evidence="3" id="KW-1185">Reference proteome</keyword>
<proteinExistence type="predicted"/>
<keyword evidence="1" id="KW-1133">Transmembrane helix</keyword>
<protein>
    <submittedName>
        <fullName evidence="2">Uncharacterized protein</fullName>
    </submittedName>
</protein>
<gene>
    <name evidence="2" type="ORF">DDQ50_00965</name>
</gene>
<reference evidence="2 3" key="1">
    <citation type="submission" date="2018-05" db="EMBL/GenBank/DDBJ databases">
        <title>Amnibacterium sp. M8JJ-5, whole genome shotgun sequence.</title>
        <authorList>
            <person name="Tuo L."/>
        </authorList>
    </citation>
    <scope>NUCLEOTIDE SEQUENCE [LARGE SCALE GENOMIC DNA]</scope>
    <source>
        <strain evidence="2 3">M8JJ-5</strain>
    </source>
</reference>
<feature type="transmembrane region" description="Helical" evidence="1">
    <location>
        <begin position="114"/>
        <end position="133"/>
    </location>
</feature>
<evidence type="ECO:0000313" key="2">
    <source>
        <dbReference type="EMBL" id="PVZ95134.1"/>
    </source>
</evidence>
<dbReference type="AlphaFoldDB" id="A0A2V1HXQ6"/>
<accession>A0A2V1HXQ6</accession>
<feature type="transmembrane region" description="Helical" evidence="1">
    <location>
        <begin position="83"/>
        <end position="102"/>
    </location>
</feature>
<dbReference type="RefSeq" id="WP_116754872.1">
    <property type="nucleotide sequence ID" value="NZ_QEOP01000001.1"/>
</dbReference>
<keyword evidence="1" id="KW-0812">Transmembrane</keyword>
<comment type="caution">
    <text evidence="2">The sequence shown here is derived from an EMBL/GenBank/DDBJ whole genome shotgun (WGS) entry which is preliminary data.</text>
</comment>
<name>A0A2V1HXQ6_9MICO</name>
<feature type="transmembrane region" description="Helical" evidence="1">
    <location>
        <begin position="51"/>
        <end position="76"/>
    </location>
</feature>
<organism evidence="2 3">
    <name type="scientific">Amnibacterium flavum</name>
    <dbReference type="NCBI Taxonomy" id="2173173"/>
    <lineage>
        <taxon>Bacteria</taxon>
        <taxon>Bacillati</taxon>
        <taxon>Actinomycetota</taxon>
        <taxon>Actinomycetes</taxon>
        <taxon>Micrococcales</taxon>
        <taxon>Microbacteriaceae</taxon>
        <taxon>Amnibacterium</taxon>
    </lineage>
</organism>